<dbReference type="AlphaFoldDB" id="A0A7K0G4Y9"/>
<keyword evidence="3" id="KW-1185">Reference proteome</keyword>
<feature type="domain" description="DUF4397" evidence="1">
    <location>
        <begin position="46"/>
        <end position="155"/>
    </location>
</feature>
<evidence type="ECO:0000313" key="2">
    <source>
        <dbReference type="EMBL" id="MRX78309.1"/>
    </source>
</evidence>
<evidence type="ECO:0000313" key="3">
    <source>
        <dbReference type="Proteomes" id="UP000487757"/>
    </source>
</evidence>
<dbReference type="RefSeq" id="WP_154282716.1">
    <property type="nucleotide sequence ID" value="NZ_JBHUJQ010000001.1"/>
</dbReference>
<proteinExistence type="predicted"/>
<reference evidence="2 3" key="1">
    <citation type="submission" date="2019-11" db="EMBL/GenBank/DDBJ databases">
        <title>Pedobacter petrophilus genome.</title>
        <authorList>
            <person name="Feldbauer M.J."/>
            <person name="Newman J.D."/>
        </authorList>
    </citation>
    <scope>NUCLEOTIDE SEQUENCE [LARGE SCALE GENOMIC DNA]</scope>
    <source>
        <strain evidence="2 3">LMG 29686</strain>
    </source>
</reference>
<comment type="caution">
    <text evidence="2">The sequence shown here is derived from an EMBL/GenBank/DDBJ whole genome shotgun (WGS) entry which is preliminary data.</text>
</comment>
<gene>
    <name evidence="2" type="ORF">GJU39_19690</name>
</gene>
<dbReference type="OrthoDB" id="9792011at2"/>
<evidence type="ECO:0000259" key="1">
    <source>
        <dbReference type="Pfam" id="PF14344"/>
    </source>
</evidence>
<dbReference type="EMBL" id="WKKH01000047">
    <property type="protein sequence ID" value="MRX78309.1"/>
    <property type="molecule type" value="Genomic_DNA"/>
</dbReference>
<dbReference type="Pfam" id="PF14344">
    <property type="entry name" value="DUF4397"/>
    <property type="match status" value="1"/>
</dbReference>
<dbReference type="Proteomes" id="UP000487757">
    <property type="component" value="Unassembled WGS sequence"/>
</dbReference>
<protein>
    <submittedName>
        <fullName evidence="2">DUF4397 domain-containing protein</fullName>
    </submittedName>
</protein>
<accession>A0A7K0G4Y9</accession>
<organism evidence="2 3">
    <name type="scientific">Pedobacter petrophilus</name>
    <dbReference type="NCBI Taxonomy" id="1908241"/>
    <lineage>
        <taxon>Bacteria</taxon>
        <taxon>Pseudomonadati</taxon>
        <taxon>Bacteroidota</taxon>
        <taxon>Sphingobacteriia</taxon>
        <taxon>Sphingobacteriales</taxon>
        <taxon>Sphingobacteriaceae</taxon>
        <taxon>Pedobacter</taxon>
    </lineage>
</organism>
<name>A0A7K0G4Y9_9SPHI</name>
<dbReference type="PROSITE" id="PS51257">
    <property type="entry name" value="PROKAR_LIPOPROTEIN"/>
    <property type="match status" value="1"/>
</dbReference>
<sequence>MNNTKNIGMKTLRKNLFFAFLTLSTITIFYSCKKYDNQPLQPICAVSVFNALPDATPLDFYLGGKKVNIEGLPFGNKLNYVEAFLGKRMVKVTTANASATLIDKEVDLSESVYYSLFLVNQSQTADVLLLKDAFLERNTEKAQVRFINLSPDAPSYNLEIQGDTTTFSDRAFKTATPFKYITDNAKATLLLKDKATGQVLSTLPDVELKKGFVYSVWAKGLNATTVDTQKISLKVSAH</sequence>
<dbReference type="InterPro" id="IPR025510">
    <property type="entry name" value="DUF4397"/>
</dbReference>